<name>A0A8R1EWP5_CAEJA</name>
<evidence type="ECO:0000313" key="4">
    <source>
        <dbReference type="Proteomes" id="UP000005237"/>
    </source>
</evidence>
<dbReference type="EnsemblMetazoa" id="CJA42218.1">
    <property type="protein sequence ID" value="CJA42218.1"/>
    <property type="gene ID" value="WBGene00218066"/>
</dbReference>
<dbReference type="Proteomes" id="UP000005237">
    <property type="component" value="Unassembled WGS sequence"/>
</dbReference>
<organism evidence="3 4">
    <name type="scientific">Caenorhabditis japonica</name>
    <dbReference type="NCBI Taxonomy" id="281687"/>
    <lineage>
        <taxon>Eukaryota</taxon>
        <taxon>Metazoa</taxon>
        <taxon>Ecdysozoa</taxon>
        <taxon>Nematoda</taxon>
        <taxon>Chromadorea</taxon>
        <taxon>Rhabditida</taxon>
        <taxon>Rhabditina</taxon>
        <taxon>Rhabditomorpha</taxon>
        <taxon>Rhabditoidea</taxon>
        <taxon>Rhabditidae</taxon>
        <taxon>Peloderinae</taxon>
        <taxon>Caenorhabditis</taxon>
    </lineage>
</organism>
<proteinExistence type="predicted"/>
<keyword evidence="2" id="KW-0732">Signal</keyword>
<feature type="compositionally biased region" description="Basic and acidic residues" evidence="1">
    <location>
        <begin position="44"/>
        <end position="53"/>
    </location>
</feature>
<keyword evidence="4" id="KW-1185">Reference proteome</keyword>
<accession>A0A8R1EWP5</accession>
<dbReference type="AlphaFoldDB" id="A0A8R1EWP5"/>
<feature type="region of interest" description="Disordered" evidence="1">
    <location>
        <begin position="21"/>
        <end position="72"/>
    </location>
</feature>
<feature type="signal peptide" evidence="2">
    <location>
        <begin position="1"/>
        <end position="16"/>
    </location>
</feature>
<evidence type="ECO:0000256" key="2">
    <source>
        <dbReference type="SAM" id="SignalP"/>
    </source>
</evidence>
<sequence length="103" mass="11088">MKLLLVFLAIFVTVLAIAETPEEHQGEIDNNGTIDQPAALTENSDSKESKESAESEEQPPRTRRGIVDGVENAGKEAWNKVEDVGSAIVTEAKGLINKAENAI</sequence>
<feature type="chain" id="PRO_5035776257" evidence="2">
    <location>
        <begin position="17"/>
        <end position="103"/>
    </location>
</feature>
<reference evidence="4" key="1">
    <citation type="submission" date="2010-08" db="EMBL/GenBank/DDBJ databases">
        <authorList>
            <consortium name="Caenorhabditis japonica Sequencing Consortium"/>
            <person name="Wilson R.K."/>
        </authorList>
    </citation>
    <scope>NUCLEOTIDE SEQUENCE [LARGE SCALE GENOMIC DNA]</scope>
    <source>
        <strain evidence="4">DF5081</strain>
    </source>
</reference>
<evidence type="ECO:0000313" key="3">
    <source>
        <dbReference type="EnsemblMetazoa" id="CJA42218.1"/>
    </source>
</evidence>
<protein>
    <submittedName>
        <fullName evidence="3">Uncharacterized protein</fullName>
    </submittedName>
</protein>
<evidence type="ECO:0000256" key="1">
    <source>
        <dbReference type="SAM" id="MobiDB-lite"/>
    </source>
</evidence>
<reference evidence="3" key="2">
    <citation type="submission" date="2022-06" db="UniProtKB">
        <authorList>
            <consortium name="EnsemblMetazoa"/>
        </authorList>
    </citation>
    <scope>IDENTIFICATION</scope>
    <source>
        <strain evidence="3">DF5081</strain>
    </source>
</reference>